<evidence type="ECO:0000256" key="1">
    <source>
        <dbReference type="SAM" id="MobiDB-lite"/>
    </source>
</evidence>
<accession>E9HLT4</accession>
<proteinExistence type="predicted"/>
<feature type="compositionally biased region" description="Acidic residues" evidence="1">
    <location>
        <begin position="31"/>
        <end position="55"/>
    </location>
</feature>
<feature type="compositionally biased region" description="Basic and acidic residues" evidence="1">
    <location>
        <begin position="377"/>
        <end position="391"/>
    </location>
</feature>
<organism evidence="2 3">
    <name type="scientific">Daphnia pulex</name>
    <name type="common">Water flea</name>
    <dbReference type="NCBI Taxonomy" id="6669"/>
    <lineage>
        <taxon>Eukaryota</taxon>
        <taxon>Metazoa</taxon>
        <taxon>Ecdysozoa</taxon>
        <taxon>Arthropoda</taxon>
        <taxon>Crustacea</taxon>
        <taxon>Branchiopoda</taxon>
        <taxon>Diplostraca</taxon>
        <taxon>Cladocera</taxon>
        <taxon>Anomopoda</taxon>
        <taxon>Daphniidae</taxon>
        <taxon>Daphnia</taxon>
    </lineage>
</organism>
<dbReference type="AlphaFoldDB" id="E9HLT4"/>
<keyword evidence="3" id="KW-1185">Reference proteome</keyword>
<protein>
    <submittedName>
        <fullName evidence="2">Uncharacterized protein</fullName>
    </submittedName>
</protein>
<feature type="compositionally biased region" description="Acidic residues" evidence="1">
    <location>
        <begin position="1"/>
        <end position="22"/>
    </location>
</feature>
<gene>
    <name evidence="2" type="ORF">DAPPUDRAFT_331207</name>
</gene>
<evidence type="ECO:0000313" key="3">
    <source>
        <dbReference type="Proteomes" id="UP000000305"/>
    </source>
</evidence>
<feature type="region of interest" description="Disordered" evidence="1">
    <location>
        <begin position="1"/>
        <end position="58"/>
    </location>
</feature>
<feature type="region of interest" description="Disordered" evidence="1">
    <location>
        <begin position="325"/>
        <end position="417"/>
    </location>
</feature>
<feature type="region of interest" description="Disordered" evidence="1">
    <location>
        <begin position="269"/>
        <end position="304"/>
    </location>
</feature>
<feature type="compositionally biased region" description="Basic residues" evidence="1">
    <location>
        <begin position="499"/>
        <end position="513"/>
    </location>
</feature>
<feature type="compositionally biased region" description="Basic and acidic residues" evidence="1">
    <location>
        <begin position="446"/>
        <end position="467"/>
    </location>
</feature>
<dbReference type="HOGENOM" id="CLU_522025_0_0_1"/>
<feature type="region of interest" description="Disordered" evidence="1">
    <location>
        <begin position="164"/>
        <end position="185"/>
    </location>
</feature>
<dbReference type="EMBL" id="GL732681">
    <property type="protein sequence ID" value="EFX67302.1"/>
    <property type="molecule type" value="Genomic_DNA"/>
</dbReference>
<reference evidence="2 3" key="1">
    <citation type="journal article" date="2011" name="Science">
        <title>The ecoresponsive genome of Daphnia pulex.</title>
        <authorList>
            <person name="Colbourne J.K."/>
            <person name="Pfrender M.E."/>
            <person name="Gilbert D."/>
            <person name="Thomas W.K."/>
            <person name="Tucker A."/>
            <person name="Oakley T.H."/>
            <person name="Tokishita S."/>
            <person name="Aerts A."/>
            <person name="Arnold G.J."/>
            <person name="Basu M.K."/>
            <person name="Bauer D.J."/>
            <person name="Caceres C.E."/>
            <person name="Carmel L."/>
            <person name="Casola C."/>
            <person name="Choi J.H."/>
            <person name="Detter J.C."/>
            <person name="Dong Q."/>
            <person name="Dusheyko S."/>
            <person name="Eads B.D."/>
            <person name="Frohlich T."/>
            <person name="Geiler-Samerotte K.A."/>
            <person name="Gerlach D."/>
            <person name="Hatcher P."/>
            <person name="Jogdeo S."/>
            <person name="Krijgsveld J."/>
            <person name="Kriventseva E.V."/>
            <person name="Kultz D."/>
            <person name="Laforsch C."/>
            <person name="Lindquist E."/>
            <person name="Lopez J."/>
            <person name="Manak J.R."/>
            <person name="Muller J."/>
            <person name="Pangilinan J."/>
            <person name="Patwardhan R.P."/>
            <person name="Pitluck S."/>
            <person name="Pritham E.J."/>
            <person name="Rechtsteiner A."/>
            <person name="Rho M."/>
            <person name="Rogozin I.B."/>
            <person name="Sakarya O."/>
            <person name="Salamov A."/>
            <person name="Schaack S."/>
            <person name="Shapiro H."/>
            <person name="Shiga Y."/>
            <person name="Skalitzky C."/>
            <person name="Smith Z."/>
            <person name="Souvorov A."/>
            <person name="Sung W."/>
            <person name="Tang Z."/>
            <person name="Tsuchiya D."/>
            <person name="Tu H."/>
            <person name="Vos H."/>
            <person name="Wang M."/>
            <person name="Wolf Y.I."/>
            <person name="Yamagata H."/>
            <person name="Yamada T."/>
            <person name="Ye Y."/>
            <person name="Shaw J.R."/>
            <person name="Andrews J."/>
            <person name="Crease T.J."/>
            <person name="Tang H."/>
            <person name="Lucas S.M."/>
            <person name="Robertson H.M."/>
            <person name="Bork P."/>
            <person name="Koonin E.V."/>
            <person name="Zdobnov E.M."/>
            <person name="Grigoriev I.V."/>
            <person name="Lynch M."/>
            <person name="Boore J.L."/>
        </authorList>
    </citation>
    <scope>NUCLEOTIDE SEQUENCE [LARGE SCALE GENOMIC DNA]</scope>
</reference>
<feature type="region of interest" description="Disordered" evidence="1">
    <location>
        <begin position="437"/>
        <end position="522"/>
    </location>
</feature>
<sequence>MIIVYEDSEDESNSEENIDNEDGTSNSQTVSEEDNEYEESLDVDDKDLEGDEESEERNLTVRLRRQELRLSERREAAARQNRQIQYLPSHLQQELVQCEEILRNNANLVEESKASARTAAKWKLMVLGEAELAIEEAKLERKRQPTREWIKKAQFRWEGLLPAWVEPPPRPPPREPLSDDQLPPGALAPHLKGILPIARRFLNAEQLADALCPRFYGYRRHPPVQEPSPQPVPPPVQARLPDVIEEPEPVPEPIQAPLPDIVQHPRPVRVHQEPQEQAAAAAAPIEPAQNHLEPQKQAAAAAAPIEPAQNHLKLLEQAAAAAAPIEPAQIHLEPQEQAARAGEHEEESEEESEEDDELQLCHLSSFEGSSDDTCSTEEDRRGFQRELERNPTLRAAYARSEEARRQRGQSTPGCLNYSLDPLNEFCPECSDEAIEPEVFHPQVDLSEYKSDDFFSGKSESESGKSESESDTESQQESDKEEGTDKDTKMDNIKKQEKARARKKRYLKNKKSKKQKLDIDDLP</sequence>
<feature type="compositionally biased region" description="Basic and acidic residues" evidence="1">
    <location>
        <begin position="476"/>
        <end position="498"/>
    </location>
</feature>
<dbReference type="InParanoid" id="E9HLT4"/>
<dbReference type="KEGG" id="dpx:DAPPUDRAFT_331207"/>
<evidence type="ECO:0000313" key="2">
    <source>
        <dbReference type="EMBL" id="EFX67302.1"/>
    </source>
</evidence>
<feature type="compositionally biased region" description="Acidic residues" evidence="1">
    <location>
        <begin position="344"/>
        <end position="358"/>
    </location>
</feature>
<dbReference type="Proteomes" id="UP000000305">
    <property type="component" value="Unassembled WGS sequence"/>
</dbReference>
<feature type="compositionally biased region" description="Low complexity" evidence="1">
    <location>
        <begin position="275"/>
        <end position="289"/>
    </location>
</feature>
<name>E9HLT4_DAPPU</name>